<protein>
    <recommendedName>
        <fullName evidence="5">peroxidase</fullName>
        <ecNumber evidence="5">1.11.1.7</ecNumber>
    </recommendedName>
</protein>
<evidence type="ECO:0000256" key="8">
    <source>
        <dbReference type="ARBA" id="ARBA00022723"/>
    </source>
</evidence>
<dbReference type="SMART" id="SM00343">
    <property type="entry name" value="ZnF_C2HC"/>
    <property type="match status" value="2"/>
</dbReference>
<dbReference type="Pfam" id="PF00098">
    <property type="entry name" value="zf-CCHC"/>
    <property type="match status" value="2"/>
</dbReference>
<feature type="region of interest" description="Disordered" evidence="13">
    <location>
        <begin position="112"/>
        <end position="161"/>
    </location>
</feature>
<dbReference type="Gene3D" id="1.10.420.10">
    <property type="entry name" value="Peroxidase, domain 2"/>
    <property type="match status" value="1"/>
</dbReference>
<evidence type="ECO:0000259" key="15">
    <source>
        <dbReference type="PROSITE" id="PS50873"/>
    </source>
</evidence>
<keyword evidence="7" id="KW-0349">Heme</keyword>
<dbReference type="PROSITE" id="PS50158">
    <property type="entry name" value="ZF_CCHC"/>
    <property type="match status" value="2"/>
</dbReference>
<feature type="domain" description="Plant heme peroxidase family profile" evidence="15">
    <location>
        <begin position="562"/>
        <end position="865"/>
    </location>
</feature>
<proteinExistence type="inferred from homology"/>
<dbReference type="InterPro" id="IPR001878">
    <property type="entry name" value="Znf_CCHC"/>
</dbReference>
<keyword evidence="11" id="KW-1015">Disulfide bond</keyword>
<dbReference type="PROSITE" id="PS00435">
    <property type="entry name" value="PEROXIDASE_1"/>
    <property type="match status" value="1"/>
</dbReference>
<evidence type="ECO:0000256" key="9">
    <source>
        <dbReference type="ARBA" id="ARBA00023002"/>
    </source>
</evidence>
<dbReference type="CDD" id="cd00693">
    <property type="entry name" value="secretory_peroxidase"/>
    <property type="match status" value="1"/>
</dbReference>
<evidence type="ECO:0000256" key="2">
    <source>
        <dbReference type="ARBA" id="ARBA00001913"/>
    </source>
</evidence>
<keyword evidence="12" id="KW-0862">Zinc</keyword>
<gene>
    <name evidence="16" type="primary">A02p060060.1_BraROA</name>
    <name evidence="16" type="ORF">IGI04_008713</name>
</gene>
<evidence type="ECO:0000313" key="16">
    <source>
        <dbReference type="EMBL" id="KAG5412394.1"/>
    </source>
</evidence>
<comment type="catalytic activity">
    <reaction evidence="1">
        <text>2 a phenolic donor + H2O2 = 2 a phenolic radical donor + 2 H2O</text>
        <dbReference type="Rhea" id="RHEA:56136"/>
        <dbReference type="ChEBI" id="CHEBI:15377"/>
        <dbReference type="ChEBI" id="CHEBI:16240"/>
        <dbReference type="ChEBI" id="CHEBI:139520"/>
        <dbReference type="ChEBI" id="CHEBI:139521"/>
        <dbReference type="EC" id="1.11.1.7"/>
    </reaction>
</comment>
<evidence type="ECO:0000256" key="12">
    <source>
        <dbReference type="PROSITE-ProRule" id="PRU00047"/>
    </source>
</evidence>
<evidence type="ECO:0000256" key="1">
    <source>
        <dbReference type="ARBA" id="ARBA00000189"/>
    </source>
</evidence>
<dbReference type="EMBL" id="JADBGQ010000002">
    <property type="protein sequence ID" value="KAG5412394.1"/>
    <property type="molecule type" value="Genomic_DNA"/>
</dbReference>
<comment type="similarity">
    <text evidence="4">Belongs to the peroxidase family. Ascorbate peroxidase subfamily.</text>
</comment>
<evidence type="ECO:0000256" key="10">
    <source>
        <dbReference type="ARBA" id="ARBA00023004"/>
    </source>
</evidence>
<dbReference type="Pfam" id="PF00141">
    <property type="entry name" value="peroxidase"/>
    <property type="match status" value="1"/>
</dbReference>
<dbReference type="PROSITE" id="PS50873">
    <property type="entry name" value="PEROXIDASE_4"/>
    <property type="match status" value="1"/>
</dbReference>
<evidence type="ECO:0000256" key="11">
    <source>
        <dbReference type="ARBA" id="ARBA00023157"/>
    </source>
</evidence>
<dbReference type="EC" id="1.11.1.7" evidence="5"/>
<evidence type="ECO:0000256" key="5">
    <source>
        <dbReference type="ARBA" id="ARBA00012313"/>
    </source>
</evidence>
<reference evidence="16 17" key="1">
    <citation type="submission" date="2021-03" db="EMBL/GenBank/DDBJ databases">
        <authorList>
            <person name="King G.J."/>
            <person name="Bancroft I."/>
            <person name="Baten A."/>
            <person name="Bloomfield J."/>
            <person name="Borpatragohain P."/>
            <person name="He Z."/>
            <person name="Irish N."/>
            <person name="Irwin J."/>
            <person name="Liu K."/>
            <person name="Mauleon R.P."/>
            <person name="Moore J."/>
            <person name="Morris R."/>
            <person name="Ostergaard L."/>
            <person name="Wang B."/>
            <person name="Wells R."/>
        </authorList>
    </citation>
    <scope>NUCLEOTIDE SEQUENCE [LARGE SCALE GENOMIC DNA]</scope>
    <source>
        <strain evidence="16">R-o-18</strain>
        <tissue evidence="16">Leaf</tissue>
    </source>
</reference>
<keyword evidence="10" id="KW-0408">Iron</keyword>
<feature type="compositionally biased region" description="Basic and acidic residues" evidence="13">
    <location>
        <begin position="208"/>
        <end position="220"/>
    </location>
</feature>
<dbReference type="InterPro" id="IPR002016">
    <property type="entry name" value="Haem_peroxidase"/>
</dbReference>
<keyword evidence="8" id="KW-0479">Metal-binding</keyword>
<keyword evidence="17" id="KW-1185">Reference proteome</keyword>
<feature type="compositionally biased region" description="Pro residues" evidence="13">
    <location>
        <begin position="391"/>
        <end position="400"/>
    </location>
</feature>
<dbReference type="InterPro" id="IPR019793">
    <property type="entry name" value="Peroxidases_heam-ligand_BS"/>
</dbReference>
<evidence type="ECO:0000259" key="14">
    <source>
        <dbReference type="PROSITE" id="PS50158"/>
    </source>
</evidence>
<evidence type="ECO:0000313" key="17">
    <source>
        <dbReference type="Proteomes" id="UP000823674"/>
    </source>
</evidence>
<comment type="cofactor">
    <cofactor evidence="2">
        <name>Ca(2+)</name>
        <dbReference type="ChEBI" id="CHEBI:29108"/>
    </cofactor>
</comment>
<dbReference type="PRINTS" id="PR00458">
    <property type="entry name" value="PEROXIDASE"/>
</dbReference>
<keyword evidence="9" id="KW-0560">Oxidoreductase</keyword>
<evidence type="ECO:0000256" key="4">
    <source>
        <dbReference type="ARBA" id="ARBA00006873"/>
    </source>
</evidence>
<dbReference type="Gene3D" id="4.10.60.10">
    <property type="entry name" value="Zinc finger, CCHC-type"/>
    <property type="match status" value="2"/>
</dbReference>
<dbReference type="InterPro" id="IPR036875">
    <property type="entry name" value="Znf_CCHC_sf"/>
</dbReference>
<evidence type="ECO:0000256" key="7">
    <source>
        <dbReference type="ARBA" id="ARBA00022617"/>
    </source>
</evidence>
<name>A0ABQ7NRP4_BRACM</name>
<keyword evidence="12" id="KW-0863">Zinc-finger</keyword>
<dbReference type="InterPro" id="IPR033905">
    <property type="entry name" value="Secretory_peroxidase"/>
</dbReference>
<dbReference type="PANTHER" id="PTHR31517">
    <property type="match status" value="1"/>
</dbReference>
<dbReference type="PRINTS" id="PR00461">
    <property type="entry name" value="PLPEROXIDASE"/>
</dbReference>
<sequence length="865" mass="95349">MTDPKPISLLCESDSQTRSREVTVSPNLDPDLLLQKAKVWPRGSGSRCPYGASVFSSLSFWTLFLQPFLLKFYSTFSSSGQGRYNWYQSRLNPPGAVPGGIVANTPSLVNRMPPKNARVARPAAANQRATRRVTRSASQASSEAESRREGAPENENPVEMPNVANAALLAELQRYRDAYGGQLPNVELRNICNVRDYRDVHELIEKAAEQESGLEEERKQNQNSQNRGAKRPRDAQPAAEPAPLRPACERCGRFHAGECRMGACFACGERGHIAKDCPKEGHGQRRRCYRCGQEGHLAWECPTLQRGNAEGAQPQQQRGQAAGARAYAVEGREGAEPIAGSVAVGGVTAFTLFDTGATHNFVSPRLTREWDFKGNFNTMPQERQQAKPCPSRTPPPPPPQAAAAREALAAATELLAAASLIQYGREGAGVDVRMVQVFSRVFHFGTRFFQPFLLKFGLECLIRFIGPRPLHKSSDLVETTASKTLTDSTKAIPRTATTATRRDPSKQTFSLFRFTTTKPRNHTNYNRRRNMINPRRNGAFRSGSRHGSLPYHLCVSGHNHCSAQHNFYGKSCPNVEAIVRKIVQQKVKETFVTIPATLRLFFHDCFVNGCDASVMIQSTPNNKAEKDHPDNVSLAGDGFDVVIKAKKALDAIPSCRNKVSCADILALATRDVVVAAEGPSYPVELGRRDGLESTAASVHGNLPGPNDNVDKLNKLFAKNKLTQEDMIALSAAHTLGFAHCSKVFNRIYNFNRTHIIDPTLNKGYAKDLRLACPKNVDPRIAINIDPITPKKLDNIYFRNLQQGKGLFTSDQVLYTNRRSRPTVDSWAKNSAAFNAAFVKAMTKLGRVGVKTGHNGNIRRDCGAFN</sequence>
<feature type="domain" description="CCHC-type" evidence="14">
    <location>
        <begin position="264"/>
        <end position="279"/>
    </location>
</feature>
<dbReference type="SUPFAM" id="SSF57756">
    <property type="entry name" value="Retrovirus zinc finger-like domains"/>
    <property type="match status" value="1"/>
</dbReference>
<keyword evidence="6" id="KW-0575">Peroxidase</keyword>
<dbReference type="Proteomes" id="UP000823674">
    <property type="component" value="Chromosome A02"/>
</dbReference>
<dbReference type="Gene3D" id="1.10.520.10">
    <property type="match status" value="1"/>
</dbReference>
<feature type="region of interest" description="Disordered" evidence="13">
    <location>
        <begin position="380"/>
        <end position="402"/>
    </location>
</feature>
<evidence type="ECO:0000256" key="6">
    <source>
        <dbReference type="ARBA" id="ARBA00022559"/>
    </source>
</evidence>
<accession>A0ABQ7NRP4</accession>
<organism evidence="16 17">
    <name type="scientific">Brassica rapa subsp. trilocularis</name>
    <dbReference type="NCBI Taxonomy" id="1813537"/>
    <lineage>
        <taxon>Eukaryota</taxon>
        <taxon>Viridiplantae</taxon>
        <taxon>Streptophyta</taxon>
        <taxon>Embryophyta</taxon>
        <taxon>Tracheophyta</taxon>
        <taxon>Spermatophyta</taxon>
        <taxon>Magnoliopsida</taxon>
        <taxon>eudicotyledons</taxon>
        <taxon>Gunneridae</taxon>
        <taxon>Pentapetalae</taxon>
        <taxon>rosids</taxon>
        <taxon>malvids</taxon>
        <taxon>Brassicales</taxon>
        <taxon>Brassicaceae</taxon>
        <taxon>Brassiceae</taxon>
        <taxon>Brassica</taxon>
    </lineage>
</organism>
<feature type="region of interest" description="Disordered" evidence="13">
    <location>
        <begin position="208"/>
        <end position="242"/>
    </location>
</feature>
<comment type="cofactor">
    <cofactor evidence="3">
        <name>heme b</name>
        <dbReference type="ChEBI" id="CHEBI:60344"/>
    </cofactor>
</comment>
<evidence type="ECO:0000256" key="13">
    <source>
        <dbReference type="SAM" id="MobiDB-lite"/>
    </source>
</evidence>
<feature type="domain" description="CCHC-type" evidence="14">
    <location>
        <begin position="286"/>
        <end position="302"/>
    </location>
</feature>
<evidence type="ECO:0000256" key="3">
    <source>
        <dbReference type="ARBA" id="ARBA00001970"/>
    </source>
</evidence>
<dbReference type="InterPro" id="IPR000823">
    <property type="entry name" value="Peroxidase_pln"/>
</dbReference>
<dbReference type="InterPro" id="IPR010255">
    <property type="entry name" value="Haem_peroxidase_sf"/>
</dbReference>
<comment type="caution">
    <text evidence="16">The sequence shown here is derived from an EMBL/GenBank/DDBJ whole genome shotgun (WGS) entry which is preliminary data.</text>
</comment>
<dbReference type="SUPFAM" id="SSF48113">
    <property type="entry name" value="Heme-dependent peroxidases"/>
    <property type="match status" value="1"/>
</dbReference>
<dbReference type="PANTHER" id="PTHR31517:SF71">
    <property type="entry name" value="PEROXIDASE"/>
    <property type="match status" value="1"/>
</dbReference>